<feature type="compositionally biased region" description="Basic and acidic residues" evidence="2">
    <location>
        <begin position="517"/>
        <end position="547"/>
    </location>
</feature>
<dbReference type="Gene3D" id="2.60.200.20">
    <property type="match status" value="1"/>
</dbReference>
<evidence type="ECO:0000256" key="2">
    <source>
        <dbReference type="SAM" id="MobiDB-lite"/>
    </source>
</evidence>
<feature type="compositionally biased region" description="Polar residues" evidence="2">
    <location>
        <begin position="720"/>
        <end position="731"/>
    </location>
</feature>
<dbReference type="SUPFAM" id="SSF49879">
    <property type="entry name" value="SMAD/FHA domain"/>
    <property type="match status" value="1"/>
</dbReference>
<feature type="region of interest" description="Disordered" evidence="2">
    <location>
        <begin position="701"/>
        <end position="731"/>
    </location>
</feature>
<feature type="coiled-coil region" evidence="1">
    <location>
        <begin position="312"/>
        <end position="339"/>
    </location>
</feature>
<keyword evidence="1" id="KW-0175">Coiled coil</keyword>
<dbReference type="EMBL" id="KZ501977">
    <property type="protein sequence ID" value="PKU85500.1"/>
    <property type="molecule type" value="Genomic_DNA"/>
</dbReference>
<evidence type="ECO:0000313" key="5">
    <source>
        <dbReference type="Proteomes" id="UP000233837"/>
    </source>
</evidence>
<evidence type="ECO:0000259" key="3">
    <source>
        <dbReference type="PROSITE" id="PS50006"/>
    </source>
</evidence>
<dbReference type="InterPro" id="IPR008984">
    <property type="entry name" value="SMAD_FHA_dom_sf"/>
</dbReference>
<dbReference type="Pfam" id="PF00498">
    <property type="entry name" value="FHA"/>
    <property type="match status" value="1"/>
</dbReference>
<feature type="compositionally biased region" description="Pro residues" evidence="2">
    <location>
        <begin position="1"/>
        <end position="18"/>
    </location>
</feature>
<name>A0A2I0XC64_9ASPA</name>
<sequence>MKGSMGPPPPKNPSPPPNSDAADTAVEDAAGENEVSADEASRLPSDTSQETENKSPNKFTPSPSPSPNASSNSSGSQQVTIPYTIPPWSEPPLHPFFLEVLKDGTIIEQLDVYEKGAYMFGRMDLCDFVLEHPTISRFHAVLQFKKDGTYLYDLGSTHGTSVNKNQVKGKVYTEIHVGDVLRFGHSSRLYIFQGPSELMPPEGDLHKFRKVKKHEEMRDREASLLRAKEEASFANGISWGMAEDAIEEDPENDADEITWQTYKGQFTERQEKTRSKIIKRMEKISNMKKEINAIRAKDISQGGLTQGQQMQIGRNEQRIAQIMEELDSLEETLNDSIRESEGARAGRSIGGRAKAIAVEEENTLSDEDEFYDRTKKKPFAKKSAEQLSVETADTLLDKMEVISSEIEEKRELLAKEKEKVASNEKGNHGEDELDAYISGLSSQLVIDRILQMEMNLSDLQAELNRIAYLLKIADPSGEATRKRASSSNEAQASKSAQYVPSISRQSQSNEKPNPILDKLKPKPSLEETHKLVPAEKPSEKDDGACENKKDKTLSYTIAKPQWLGATRNTETDDQISPANLDVSISDDFVDYNDRKKVLGTVDNESNLETAASGLFIRKRKSTEKAEDSVEKAQKVEVPFSSSSPKAETIAADAVALLLKHTRGIHVVDELKDENLNLQVEGQTGKENSNVRRVLGPVRPDFLDGRPDYESWVPPKGQTGDGRTSLNDRLGY</sequence>
<gene>
    <name evidence="4" type="primary">DDL</name>
    <name evidence="4" type="ORF">MA16_Dca003240</name>
</gene>
<feature type="region of interest" description="Disordered" evidence="2">
    <location>
        <begin position="480"/>
        <end position="547"/>
    </location>
</feature>
<reference evidence="4 5" key="1">
    <citation type="journal article" date="2016" name="Sci. Rep.">
        <title>The Dendrobium catenatum Lindl. genome sequence provides insights into polysaccharide synthase, floral development and adaptive evolution.</title>
        <authorList>
            <person name="Zhang G.Q."/>
            <person name="Xu Q."/>
            <person name="Bian C."/>
            <person name="Tsai W.C."/>
            <person name="Yeh C.M."/>
            <person name="Liu K.W."/>
            <person name="Yoshida K."/>
            <person name="Zhang L.S."/>
            <person name="Chang S.B."/>
            <person name="Chen F."/>
            <person name="Shi Y."/>
            <person name="Su Y.Y."/>
            <person name="Zhang Y.Q."/>
            <person name="Chen L.J."/>
            <person name="Yin Y."/>
            <person name="Lin M."/>
            <person name="Huang H."/>
            <person name="Deng H."/>
            <person name="Wang Z.W."/>
            <person name="Zhu S.L."/>
            <person name="Zhao X."/>
            <person name="Deng C."/>
            <person name="Niu S.C."/>
            <person name="Huang J."/>
            <person name="Wang M."/>
            <person name="Liu G.H."/>
            <person name="Yang H.J."/>
            <person name="Xiao X.J."/>
            <person name="Hsiao Y.Y."/>
            <person name="Wu W.L."/>
            <person name="Chen Y.Y."/>
            <person name="Mitsuda N."/>
            <person name="Ohme-Takagi M."/>
            <person name="Luo Y.B."/>
            <person name="Van de Peer Y."/>
            <person name="Liu Z.J."/>
        </authorList>
    </citation>
    <scope>NUCLEOTIDE SEQUENCE [LARGE SCALE GENOMIC DNA]</scope>
    <source>
        <tissue evidence="4">The whole plant</tissue>
    </source>
</reference>
<proteinExistence type="predicted"/>
<accession>A0A2I0XC64</accession>
<feature type="compositionally biased region" description="Polar residues" evidence="2">
    <location>
        <begin position="44"/>
        <end position="60"/>
    </location>
</feature>
<reference evidence="4 5" key="2">
    <citation type="journal article" date="2017" name="Nature">
        <title>The Apostasia genome and the evolution of orchids.</title>
        <authorList>
            <person name="Zhang G.Q."/>
            <person name="Liu K.W."/>
            <person name="Li Z."/>
            <person name="Lohaus R."/>
            <person name="Hsiao Y.Y."/>
            <person name="Niu S.C."/>
            <person name="Wang J.Y."/>
            <person name="Lin Y.C."/>
            <person name="Xu Q."/>
            <person name="Chen L.J."/>
            <person name="Yoshida K."/>
            <person name="Fujiwara S."/>
            <person name="Wang Z.W."/>
            <person name="Zhang Y.Q."/>
            <person name="Mitsuda N."/>
            <person name="Wang M."/>
            <person name="Liu G.H."/>
            <person name="Pecoraro L."/>
            <person name="Huang H.X."/>
            <person name="Xiao X.J."/>
            <person name="Lin M."/>
            <person name="Wu X.Y."/>
            <person name="Wu W.L."/>
            <person name="Chen Y.Y."/>
            <person name="Chang S.B."/>
            <person name="Sakamoto S."/>
            <person name="Ohme-Takagi M."/>
            <person name="Yagi M."/>
            <person name="Zeng S.J."/>
            <person name="Shen C.Y."/>
            <person name="Yeh C.M."/>
            <person name="Luo Y.B."/>
            <person name="Tsai W.C."/>
            <person name="Van de Peer Y."/>
            <person name="Liu Z.J."/>
        </authorList>
    </citation>
    <scope>NUCLEOTIDE SEQUENCE [LARGE SCALE GENOMIC DNA]</scope>
    <source>
        <tissue evidence="4">The whole plant</tissue>
    </source>
</reference>
<keyword evidence="5" id="KW-1185">Reference proteome</keyword>
<evidence type="ECO:0000313" key="4">
    <source>
        <dbReference type="EMBL" id="PKU85500.1"/>
    </source>
</evidence>
<feature type="domain" description="FHA" evidence="3">
    <location>
        <begin position="118"/>
        <end position="167"/>
    </location>
</feature>
<feature type="compositionally biased region" description="Polar residues" evidence="2">
    <location>
        <begin position="485"/>
        <end position="511"/>
    </location>
</feature>
<feature type="compositionally biased region" description="Acidic residues" evidence="2">
    <location>
        <begin position="25"/>
        <end position="37"/>
    </location>
</feature>
<dbReference type="InterPro" id="IPR050923">
    <property type="entry name" value="Cell_Proc_Reg/RNA_Proc"/>
</dbReference>
<feature type="region of interest" description="Disordered" evidence="2">
    <location>
        <begin position="1"/>
        <end position="85"/>
    </location>
</feature>
<dbReference type="CDD" id="cd22677">
    <property type="entry name" value="FHA_Kanadaptin"/>
    <property type="match status" value="1"/>
</dbReference>
<dbReference type="PANTHER" id="PTHR23308">
    <property type="entry name" value="NUCLEAR INHIBITOR OF PROTEIN PHOSPHATASE-1"/>
    <property type="match status" value="1"/>
</dbReference>
<dbReference type="SMART" id="SM00240">
    <property type="entry name" value="FHA"/>
    <property type="match status" value="1"/>
</dbReference>
<dbReference type="InterPro" id="IPR000253">
    <property type="entry name" value="FHA_dom"/>
</dbReference>
<dbReference type="Proteomes" id="UP000233837">
    <property type="component" value="Unassembled WGS sequence"/>
</dbReference>
<dbReference type="AlphaFoldDB" id="A0A2I0XC64"/>
<protein>
    <submittedName>
        <fullName evidence="4">FHA domain-containing protein DDL</fullName>
    </submittedName>
</protein>
<dbReference type="FunFam" id="2.60.200.20:FF:000053">
    <property type="entry name" value="Os06g0275900 protein"/>
    <property type="match status" value="1"/>
</dbReference>
<evidence type="ECO:0000256" key="1">
    <source>
        <dbReference type="SAM" id="Coils"/>
    </source>
</evidence>
<organism evidence="4 5">
    <name type="scientific">Dendrobium catenatum</name>
    <dbReference type="NCBI Taxonomy" id="906689"/>
    <lineage>
        <taxon>Eukaryota</taxon>
        <taxon>Viridiplantae</taxon>
        <taxon>Streptophyta</taxon>
        <taxon>Embryophyta</taxon>
        <taxon>Tracheophyta</taxon>
        <taxon>Spermatophyta</taxon>
        <taxon>Magnoliopsida</taxon>
        <taxon>Liliopsida</taxon>
        <taxon>Asparagales</taxon>
        <taxon>Orchidaceae</taxon>
        <taxon>Epidendroideae</taxon>
        <taxon>Malaxideae</taxon>
        <taxon>Dendrobiinae</taxon>
        <taxon>Dendrobium</taxon>
    </lineage>
</organism>
<feature type="compositionally biased region" description="Low complexity" evidence="2">
    <location>
        <begin position="67"/>
        <end position="76"/>
    </location>
</feature>
<dbReference type="PROSITE" id="PS50006">
    <property type="entry name" value="FHA_DOMAIN"/>
    <property type="match status" value="1"/>
</dbReference>